<accession>A0ABS8WGH7</accession>
<feature type="transmembrane region" description="Helical" evidence="1">
    <location>
        <begin position="59"/>
        <end position="82"/>
    </location>
</feature>
<evidence type="ECO:0000313" key="2">
    <source>
        <dbReference type="EMBL" id="MCE2596871.1"/>
    </source>
</evidence>
<comment type="caution">
    <text evidence="2">The sequence shown here is derived from an EMBL/GenBank/DDBJ whole genome shotgun (WGS) entry which is preliminary data.</text>
</comment>
<feature type="transmembrane region" description="Helical" evidence="1">
    <location>
        <begin position="88"/>
        <end position="108"/>
    </location>
</feature>
<evidence type="ECO:0000256" key="1">
    <source>
        <dbReference type="SAM" id="Phobius"/>
    </source>
</evidence>
<keyword evidence="1" id="KW-0812">Transmembrane</keyword>
<name>A0ABS8WGH7_9GAMM</name>
<evidence type="ECO:0000313" key="3">
    <source>
        <dbReference type="Proteomes" id="UP001201273"/>
    </source>
</evidence>
<keyword evidence="3" id="KW-1185">Reference proteome</keyword>
<sequence>MGQIQHIHLNRVEVKLKDTDDPLAAKISWEPANPGGTNFKAQKLIQTNQQIVITKTIGALLFALVFAIPGFVALLIGSPYFFISGELFLGFFMLVWGGMFGGVGFFVLHKGKKFTLDKAKGIYFRGKVFDDFGNDDRSQQGYLKDIHAIQLIAEHIRSSSSNGSSSNYMSYEMNLVLKDGERVNIMDHGKGQDVDESAQRLGEFLAVPIWKAQF</sequence>
<keyword evidence="1" id="KW-1133">Transmembrane helix</keyword>
<proteinExistence type="predicted"/>
<protein>
    <submittedName>
        <fullName evidence="2">Uncharacterized protein</fullName>
    </submittedName>
</protein>
<reference evidence="2 3" key="1">
    <citation type="journal article" date="2022" name="Environ. Microbiol. Rep.">
        <title>Eco-phylogenetic analyses reveal divergent evolution of vitamin B12 metabolism in the marine bacterial family 'Psychromonadaceae'.</title>
        <authorList>
            <person name="Jin X."/>
            <person name="Yang Y."/>
            <person name="Cao H."/>
            <person name="Gao B."/>
            <person name="Zhao Z."/>
        </authorList>
    </citation>
    <scope>NUCLEOTIDE SEQUENCE [LARGE SCALE GENOMIC DNA]</scope>
    <source>
        <strain evidence="2 3">MKS20</strain>
    </source>
</reference>
<gene>
    <name evidence="2" type="ORF">K6Y31_19015</name>
</gene>
<keyword evidence="1" id="KW-0472">Membrane</keyword>
<organism evidence="2 3">
    <name type="scientific">Motilimonas cestriensis</name>
    <dbReference type="NCBI Taxonomy" id="2742685"/>
    <lineage>
        <taxon>Bacteria</taxon>
        <taxon>Pseudomonadati</taxon>
        <taxon>Pseudomonadota</taxon>
        <taxon>Gammaproteobacteria</taxon>
        <taxon>Alteromonadales</taxon>
        <taxon>Alteromonadales genera incertae sedis</taxon>
        <taxon>Motilimonas</taxon>
    </lineage>
</organism>
<dbReference type="RefSeq" id="WP_233054628.1">
    <property type="nucleotide sequence ID" value="NZ_JAIMJA010000026.1"/>
</dbReference>
<dbReference type="Proteomes" id="UP001201273">
    <property type="component" value="Unassembled WGS sequence"/>
</dbReference>
<dbReference type="EMBL" id="JAIMJA010000026">
    <property type="protein sequence ID" value="MCE2596871.1"/>
    <property type="molecule type" value="Genomic_DNA"/>
</dbReference>